<feature type="chain" id="PRO_5042548953" evidence="2">
    <location>
        <begin position="25"/>
        <end position="123"/>
    </location>
</feature>
<gene>
    <name evidence="3" type="ORF">CCUS01_17003</name>
</gene>
<dbReference type="Proteomes" id="UP001239213">
    <property type="component" value="Unassembled WGS sequence"/>
</dbReference>
<evidence type="ECO:0000256" key="2">
    <source>
        <dbReference type="SAM" id="SignalP"/>
    </source>
</evidence>
<name>A0AAI9V8B2_9PEZI</name>
<feature type="signal peptide" evidence="2">
    <location>
        <begin position="1"/>
        <end position="24"/>
    </location>
</feature>
<dbReference type="EMBL" id="MPDP01000156">
    <property type="protein sequence ID" value="KAK1474938.1"/>
    <property type="molecule type" value="Genomic_DNA"/>
</dbReference>
<keyword evidence="4" id="KW-1185">Reference proteome</keyword>
<comment type="caution">
    <text evidence="3">The sequence shown here is derived from an EMBL/GenBank/DDBJ whole genome shotgun (WGS) entry which is preliminary data.</text>
</comment>
<protein>
    <submittedName>
        <fullName evidence="3">Uncharacterized protein</fullName>
    </submittedName>
</protein>
<evidence type="ECO:0000313" key="3">
    <source>
        <dbReference type="EMBL" id="KAK1474938.1"/>
    </source>
</evidence>
<accession>A0AAI9V8B2</accession>
<organism evidence="3 4">
    <name type="scientific">Colletotrichum cuscutae</name>
    <dbReference type="NCBI Taxonomy" id="1209917"/>
    <lineage>
        <taxon>Eukaryota</taxon>
        <taxon>Fungi</taxon>
        <taxon>Dikarya</taxon>
        <taxon>Ascomycota</taxon>
        <taxon>Pezizomycotina</taxon>
        <taxon>Sordariomycetes</taxon>
        <taxon>Hypocreomycetidae</taxon>
        <taxon>Glomerellales</taxon>
        <taxon>Glomerellaceae</taxon>
        <taxon>Colletotrichum</taxon>
        <taxon>Colletotrichum acutatum species complex</taxon>
    </lineage>
</organism>
<feature type="region of interest" description="Disordered" evidence="1">
    <location>
        <begin position="62"/>
        <end position="83"/>
    </location>
</feature>
<evidence type="ECO:0000313" key="4">
    <source>
        <dbReference type="Proteomes" id="UP001239213"/>
    </source>
</evidence>
<feature type="region of interest" description="Disordered" evidence="1">
    <location>
        <begin position="100"/>
        <end position="123"/>
    </location>
</feature>
<keyword evidence="2" id="KW-0732">Signal</keyword>
<reference evidence="3" key="1">
    <citation type="submission" date="2016-11" db="EMBL/GenBank/DDBJ databases">
        <title>The genome sequence of Colletotrichum cuscutae.</title>
        <authorList>
            <person name="Baroncelli R."/>
        </authorList>
    </citation>
    <scope>NUCLEOTIDE SEQUENCE</scope>
    <source>
        <strain evidence="3">IMI 304802</strain>
    </source>
</reference>
<evidence type="ECO:0000256" key="1">
    <source>
        <dbReference type="SAM" id="MobiDB-lite"/>
    </source>
</evidence>
<sequence length="123" mass="13927">CQILNLAACAFSLFILSRITPTKLYPPSPRHCSGANVRLHDSVRSARRSSFSVLHCLRQVHHQREMSTEDSTGVHEAREKDSQTHTLSLSLSLSLSLTHTHIRQPQRVKGKEIHDHGRNKTPF</sequence>
<feature type="non-terminal residue" evidence="3">
    <location>
        <position position="1"/>
    </location>
</feature>
<proteinExistence type="predicted"/>
<dbReference type="AlphaFoldDB" id="A0AAI9V8B2"/>
<feature type="compositionally biased region" description="Basic and acidic residues" evidence="1">
    <location>
        <begin position="109"/>
        <end position="123"/>
    </location>
</feature>